<dbReference type="EMBL" id="SUYD01000012">
    <property type="protein sequence ID" value="MBE6266784.1"/>
    <property type="molecule type" value="Genomic_DNA"/>
</dbReference>
<gene>
    <name evidence="1" type="ORF">E7102_09995</name>
</gene>
<dbReference type="AlphaFoldDB" id="A0A928BU64"/>
<sequence length="262" mass="30107">MNIKLHTPSSLKMGSGMGSMKQFMLSILATTVSIALTFGTAAIIDNNKKENEKHQILMMVLCDMKASLDEINAADSLISGFVDAQAAFLANPDSFETEGYMLMIYYNELNYNKTVENIFNSNIESINTIGNINFVEKASDFYRLREYYNENIAKEFAKMMENGNLTSNYDSLANSREMAGDLRFISATRARILMQEYRACRMLANVSDEEMEAYYESRMKLEDEIMHNEKERAVLDSLIKDRKVIRDKLEKSYQKGRLKRQK</sequence>
<organism evidence="1 2">
    <name type="scientific">Xylanibacter ruminicola</name>
    <name type="common">Prevotella ruminicola</name>
    <dbReference type="NCBI Taxonomy" id="839"/>
    <lineage>
        <taxon>Bacteria</taxon>
        <taxon>Pseudomonadati</taxon>
        <taxon>Bacteroidota</taxon>
        <taxon>Bacteroidia</taxon>
        <taxon>Bacteroidales</taxon>
        <taxon>Prevotellaceae</taxon>
        <taxon>Xylanibacter</taxon>
    </lineage>
</organism>
<dbReference type="Proteomes" id="UP000763088">
    <property type="component" value="Unassembled WGS sequence"/>
</dbReference>
<accession>A0A928BU64</accession>
<reference evidence="1" key="1">
    <citation type="submission" date="2019-04" db="EMBL/GenBank/DDBJ databases">
        <title>Evolution of Biomass-Degrading Anaerobic Consortia Revealed by Metagenomics.</title>
        <authorList>
            <person name="Peng X."/>
        </authorList>
    </citation>
    <scope>NUCLEOTIDE SEQUENCE</scope>
    <source>
        <strain evidence="1">SIG141</strain>
    </source>
</reference>
<proteinExistence type="predicted"/>
<protein>
    <submittedName>
        <fullName evidence="1">Uncharacterized protein</fullName>
    </submittedName>
</protein>
<evidence type="ECO:0000313" key="1">
    <source>
        <dbReference type="EMBL" id="MBE6266784.1"/>
    </source>
</evidence>
<evidence type="ECO:0000313" key="2">
    <source>
        <dbReference type="Proteomes" id="UP000763088"/>
    </source>
</evidence>
<comment type="caution">
    <text evidence="1">The sequence shown here is derived from an EMBL/GenBank/DDBJ whole genome shotgun (WGS) entry which is preliminary data.</text>
</comment>
<name>A0A928BU64_XYLRU</name>